<evidence type="ECO:0000256" key="6">
    <source>
        <dbReference type="ARBA" id="ARBA00022989"/>
    </source>
</evidence>
<dbReference type="Gene3D" id="1.20.1560.10">
    <property type="entry name" value="ABC transporter type 1, transmembrane domain"/>
    <property type="match status" value="2"/>
</dbReference>
<dbReference type="PROSITE" id="PS00211">
    <property type="entry name" value="ABC_TRANSPORTER_1"/>
    <property type="match status" value="2"/>
</dbReference>
<dbReference type="SUPFAM" id="SSF52540">
    <property type="entry name" value="P-loop containing nucleoside triphosphate hydrolases"/>
    <property type="match status" value="2"/>
</dbReference>
<feature type="transmembrane region" description="Helical" evidence="9">
    <location>
        <begin position="919"/>
        <end position="938"/>
    </location>
</feature>
<keyword evidence="2" id="KW-0813">Transport</keyword>
<feature type="domain" description="ABC transmembrane type-1" evidence="11">
    <location>
        <begin position="85"/>
        <end position="384"/>
    </location>
</feature>
<evidence type="ECO:0000259" key="11">
    <source>
        <dbReference type="PROSITE" id="PS50929"/>
    </source>
</evidence>
<dbReference type="PANTHER" id="PTHR24223:SF461">
    <property type="entry name" value="ATP-BINDING CASSETTE SUB-FAMILY C MEMBER SUR"/>
    <property type="match status" value="1"/>
</dbReference>
<dbReference type="InterPro" id="IPR003593">
    <property type="entry name" value="AAA+_ATPase"/>
</dbReference>
<feature type="transmembrane region" description="Helical" evidence="9">
    <location>
        <begin position="319"/>
        <end position="348"/>
    </location>
</feature>
<feature type="transmembrane region" description="Helical" evidence="9">
    <location>
        <begin position="844"/>
        <end position="870"/>
    </location>
</feature>
<evidence type="ECO:0000256" key="4">
    <source>
        <dbReference type="ARBA" id="ARBA00022741"/>
    </source>
</evidence>
<evidence type="ECO:0000256" key="7">
    <source>
        <dbReference type="ARBA" id="ARBA00023136"/>
    </source>
</evidence>
<evidence type="ECO:0000259" key="10">
    <source>
        <dbReference type="PROSITE" id="PS50893"/>
    </source>
</evidence>
<dbReference type="KEGG" id="aplc:110974137"/>
<dbReference type="PROSITE" id="PS50929">
    <property type="entry name" value="ABC_TM1F"/>
    <property type="match status" value="2"/>
</dbReference>
<feature type="transmembrane region" description="Helical" evidence="9">
    <location>
        <begin position="1033"/>
        <end position="1053"/>
    </location>
</feature>
<dbReference type="FunFam" id="1.20.1560.10:FF:000006">
    <property type="entry name" value="ATP-binding cassette, sub-family C (CFTR/MRP), member 9"/>
    <property type="match status" value="1"/>
</dbReference>
<dbReference type="RefSeq" id="XP_022081211.1">
    <property type="nucleotide sequence ID" value="XM_022225519.1"/>
</dbReference>
<feature type="transmembrane region" description="Helical" evidence="9">
    <location>
        <begin position="6"/>
        <end position="27"/>
    </location>
</feature>
<keyword evidence="12" id="KW-1185">Reference proteome</keyword>
<feature type="domain" description="ABC transporter" evidence="10">
    <location>
        <begin position="1120"/>
        <end position="1355"/>
    </location>
</feature>
<feature type="transmembrane region" description="Helical" evidence="9">
    <location>
        <begin position="1059"/>
        <end position="1078"/>
    </location>
</feature>
<feature type="transmembrane region" description="Helical" evidence="9">
    <location>
        <begin position="134"/>
        <end position="156"/>
    </location>
</feature>
<dbReference type="PANTHER" id="PTHR24223">
    <property type="entry name" value="ATP-BINDING CASSETTE SUB-FAMILY C"/>
    <property type="match status" value="1"/>
</dbReference>
<keyword evidence="3 9" id="KW-0812">Transmembrane</keyword>
<keyword evidence="6 9" id="KW-1133">Transmembrane helix</keyword>
<proteinExistence type="predicted"/>
<feature type="domain" description="ABC transporter" evidence="10">
    <location>
        <begin position="498"/>
        <end position="725"/>
    </location>
</feature>
<dbReference type="InterPro" id="IPR003439">
    <property type="entry name" value="ABC_transporter-like_ATP-bd"/>
</dbReference>
<feature type="transmembrane region" description="Helical" evidence="9">
    <location>
        <begin position="368"/>
        <end position="387"/>
    </location>
</feature>
<dbReference type="Pfam" id="PF00005">
    <property type="entry name" value="ABC_tran"/>
    <property type="match status" value="2"/>
</dbReference>
<keyword evidence="7 9" id="KW-0472">Membrane</keyword>
<dbReference type="CDD" id="cd18602">
    <property type="entry name" value="ABC_6TM_SUR1_D2_like"/>
    <property type="match status" value="1"/>
</dbReference>
<dbReference type="InterPro" id="IPR027417">
    <property type="entry name" value="P-loop_NTPase"/>
</dbReference>
<dbReference type="GeneID" id="110974137"/>
<feature type="transmembrane region" description="Helical" evidence="9">
    <location>
        <begin position="800"/>
        <end position="824"/>
    </location>
</feature>
<evidence type="ECO:0000256" key="3">
    <source>
        <dbReference type="ARBA" id="ARBA00022692"/>
    </source>
</evidence>
<accession>A0A8B7XM81</accession>
<evidence type="ECO:0000313" key="12">
    <source>
        <dbReference type="Proteomes" id="UP000694845"/>
    </source>
</evidence>
<evidence type="ECO:0000256" key="5">
    <source>
        <dbReference type="ARBA" id="ARBA00022840"/>
    </source>
</evidence>
<dbReference type="Proteomes" id="UP000694845">
    <property type="component" value="Unplaced"/>
</dbReference>
<dbReference type="InterPro" id="IPR036640">
    <property type="entry name" value="ABC1_TM_sf"/>
</dbReference>
<reference evidence="13" key="1">
    <citation type="submission" date="2025-08" db="UniProtKB">
        <authorList>
            <consortium name="RefSeq"/>
        </authorList>
    </citation>
    <scope>IDENTIFICATION</scope>
</reference>
<dbReference type="GO" id="GO:0016020">
    <property type="term" value="C:membrane"/>
    <property type="evidence" value="ECO:0007669"/>
    <property type="project" value="UniProtKB-SubCell"/>
</dbReference>
<protein>
    <submittedName>
        <fullName evidence="13">ATP-binding cassette sub-family C member 9-like</fullName>
    </submittedName>
</protein>
<name>A0A8B7XM81_ACAPL</name>
<feature type="transmembrane region" description="Helical" evidence="9">
    <location>
        <begin position="221"/>
        <end position="237"/>
    </location>
</feature>
<feature type="transmembrane region" description="Helical" evidence="9">
    <location>
        <begin position="243"/>
        <end position="262"/>
    </location>
</feature>
<feature type="region of interest" description="Disordered" evidence="8">
    <location>
        <begin position="398"/>
        <end position="421"/>
    </location>
</feature>
<dbReference type="InterPro" id="IPR017871">
    <property type="entry name" value="ABC_transporter-like_CS"/>
</dbReference>
<organism evidence="12 13">
    <name type="scientific">Acanthaster planci</name>
    <name type="common">Crown-of-thorns starfish</name>
    <dbReference type="NCBI Taxonomy" id="133434"/>
    <lineage>
        <taxon>Eukaryota</taxon>
        <taxon>Metazoa</taxon>
        <taxon>Echinodermata</taxon>
        <taxon>Eleutherozoa</taxon>
        <taxon>Asterozoa</taxon>
        <taxon>Asteroidea</taxon>
        <taxon>Valvatacea</taxon>
        <taxon>Valvatida</taxon>
        <taxon>Acanthasteridae</taxon>
        <taxon>Acanthaster</taxon>
    </lineage>
</organism>
<dbReference type="CDD" id="cd03250">
    <property type="entry name" value="ABCC_MRP_domain1"/>
    <property type="match status" value="1"/>
</dbReference>
<feature type="transmembrane region" description="Helical" evidence="9">
    <location>
        <begin position="92"/>
        <end position="114"/>
    </location>
</feature>
<feature type="transmembrane region" description="Helical" evidence="9">
    <location>
        <begin position="944"/>
        <end position="962"/>
    </location>
</feature>
<dbReference type="FunFam" id="1.20.1560.10:FF:000010">
    <property type="entry name" value="Multidrug resistance-associated ABC transporter"/>
    <property type="match status" value="1"/>
</dbReference>
<keyword evidence="5" id="KW-0067">ATP-binding</keyword>
<dbReference type="OMA" id="CPSDACE"/>
<dbReference type="InterPro" id="IPR011527">
    <property type="entry name" value="ABC1_TM_dom"/>
</dbReference>
<dbReference type="PROSITE" id="PS50893">
    <property type="entry name" value="ABC_TRANSPORTER_2"/>
    <property type="match status" value="2"/>
</dbReference>
<dbReference type="GO" id="GO:0005524">
    <property type="term" value="F:ATP binding"/>
    <property type="evidence" value="ECO:0007669"/>
    <property type="project" value="UniProtKB-KW"/>
</dbReference>
<feature type="region of interest" description="Disordered" evidence="8">
    <location>
        <begin position="438"/>
        <end position="480"/>
    </location>
</feature>
<evidence type="ECO:0000256" key="8">
    <source>
        <dbReference type="SAM" id="MobiDB-lite"/>
    </source>
</evidence>
<evidence type="ECO:0000256" key="1">
    <source>
        <dbReference type="ARBA" id="ARBA00004141"/>
    </source>
</evidence>
<feature type="domain" description="ABC transmembrane type-1" evidence="11">
    <location>
        <begin position="804"/>
        <end position="1086"/>
    </location>
</feature>
<keyword evidence="4" id="KW-0547">Nucleotide-binding</keyword>
<gene>
    <name evidence="13" type="primary">LOC110974137</name>
</gene>
<dbReference type="Gene3D" id="3.40.50.300">
    <property type="entry name" value="P-loop containing nucleotide triphosphate hydrolases"/>
    <property type="match status" value="2"/>
</dbReference>
<dbReference type="GO" id="GO:0016887">
    <property type="term" value="F:ATP hydrolysis activity"/>
    <property type="evidence" value="ECO:0007669"/>
    <property type="project" value="InterPro"/>
</dbReference>
<dbReference type="SMART" id="SM00382">
    <property type="entry name" value="AAA"/>
    <property type="match status" value="2"/>
</dbReference>
<evidence type="ECO:0000313" key="13">
    <source>
        <dbReference type="RefSeq" id="XP_022081211.1"/>
    </source>
</evidence>
<evidence type="ECO:0000256" key="9">
    <source>
        <dbReference type="SAM" id="Phobius"/>
    </source>
</evidence>
<dbReference type="SUPFAM" id="SSF90123">
    <property type="entry name" value="ABC transporter transmembrane region"/>
    <property type="match status" value="2"/>
</dbReference>
<dbReference type="GO" id="GO:0140359">
    <property type="term" value="F:ABC-type transporter activity"/>
    <property type="evidence" value="ECO:0007669"/>
    <property type="project" value="InterPro"/>
</dbReference>
<dbReference type="Pfam" id="PF00664">
    <property type="entry name" value="ABC_membrane"/>
    <property type="match status" value="2"/>
</dbReference>
<dbReference type="OrthoDB" id="6500128at2759"/>
<dbReference type="CDD" id="cd03244">
    <property type="entry name" value="ABCC_MRP_domain2"/>
    <property type="match status" value="1"/>
</dbReference>
<comment type="subcellular location">
    <subcellularLocation>
        <location evidence="1">Membrane</location>
        <topology evidence="1">Multi-pass membrane protein</topology>
    </subcellularLocation>
</comment>
<dbReference type="InterPro" id="IPR050173">
    <property type="entry name" value="ABC_transporter_C-like"/>
</dbReference>
<dbReference type="FunFam" id="3.40.50.300:FF:002366">
    <property type="entry name" value="Uncharacterized protein"/>
    <property type="match status" value="1"/>
</dbReference>
<dbReference type="FunFam" id="3.40.50.300:FF:000163">
    <property type="entry name" value="Multidrug resistance-associated protein member 4"/>
    <property type="match status" value="1"/>
</dbReference>
<evidence type="ECO:0000256" key="2">
    <source>
        <dbReference type="ARBA" id="ARBA00022448"/>
    </source>
</evidence>
<sequence length="1359" mass="151024">MLFMHYYVSLFSALSYWWVSWLLTLGYKKHLELSDLGVVPDRHEAKFNHKKFRKAFREEMMKAHSKGKEASLFKVYIKVYGRRLVGAAVLKLIGEMFFFINPLAVGALTAYVTNLRYPPPVAPTSPGYVKVEDFFKNGFVLVIVMFLASMINFLCLQTHFYIAIIEGLNVRAAIQTMVYEKSLRLSTVATTGGKMNMGQITNHMSVDPNAIQFMFQMVNNLWAIPVQLAVNLALLYVQMGYPALIGASVFLVLAPVQFKIAALIGKQQKKLLVCSDERLKKTNELLQGIKLLKLYAWEGLYCKAIETIREKELGNLLKINFGFVTTILLTLSTPIFVTIVGFGTYTALTGSPLTPEVTFSALSLFNMLTMPLMMLPMSLLMFINGVVSTNRVQKFLSGPEVEDESDVDRGQNGAERQAGPADTTIVYRKPGLVMITSSASEFEDETSGTEKSRLLGNGDRGRKQTKGSRNSQYGSAIHHQERSVHNGLGTRLPHGVAIKISNGSFLWDSETSAPVLSGINVEIPEGKLTIVIGQVGSGKSSLLSAILGEMTTVSGTVQMKDRNQVALAAQKPWLLNSSLQNNVLFSMPLDEKRYKRVIDACSLKPDIDILPAGDQTEIGEKGINLSGGQKQRVSVARAMYSGRDIIVLDDPLSALDVHVGSHLFTDGILKLLVNHRQTVVLVTHQLQYLNRADFIIEMKNGRIAAMGNLDDIIAADPDMYSEYDKAVKAVSESEAEGELSGNESEGTKEERLRLQRQVKTAVLRKQPSTGQKGVLMEKEEIERGSVSYVVYMYYIRNFGVLFLLLAALFATLYTGFSIGTNFWLSAWSESGLKNSTDSQFEEFFGIYVALAMSNLLGRLIATGIIVWGVLRAARKLHQGMLRNIIKVPLRFFDTTPIGRVLNRFSSDTQLIDVRMTQTINMLLSSFLNVISAVIVNTIVTPVFIAFFVPVGICYYFLQRYFLASSRELQRLDSVSKSPVFAYFSESLNGLTTIRAYRCGNRFYKTVVDRINRNLSAFLYLQLVNRWLAIRLDFLGAVVVLIAGMSTLVAALTAGLDPSLVGLAVTYTLQVAGFMNFVVRQVTELEMQMNATERVKYYTYIENEQYEGEEPSPDWPHEGRIQLENVSVRYAIDTDTVLNDITVDFQPGEKIGVCGRTGAGKSSLTLALLRVVDIFQGRILIDGLNIKSVPLTTLRSKLSIIPQDPVLFTGTIRKNLDPIGHIANDTELWHALEIAQLKDVVSALDGGLEYLVTEGGENFSVGQRQLFCLARAFLRKSRILIMDEATASIDMETDKILQSVVATAFAERTVLTIAHRVSTILNSDKILVLNEGKVAEYGTPQKLLENTEGIFASFIQNKDM</sequence>